<dbReference type="SUPFAM" id="SSF51215">
    <property type="entry name" value="Regulatory protein AraC"/>
    <property type="match status" value="1"/>
</dbReference>
<dbReference type="InterPro" id="IPR003313">
    <property type="entry name" value="AraC-bd"/>
</dbReference>
<dbReference type="RefSeq" id="WP_076166880.1">
    <property type="nucleotide sequence ID" value="NZ_MRTP01000001.1"/>
</dbReference>
<comment type="caution">
    <text evidence="5">The sequence shown here is derived from an EMBL/GenBank/DDBJ whole genome shotgun (WGS) entry which is preliminary data.</text>
</comment>
<accession>A0A1R1F1L5</accession>
<dbReference type="SUPFAM" id="SSF46689">
    <property type="entry name" value="Homeodomain-like"/>
    <property type="match status" value="2"/>
</dbReference>
<dbReference type="AlphaFoldDB" id="A0A1R1F1L5"/>
<evidence type="ECO:0000259" key="4">
    <source>
        <dbReference type="PROSITE" id="PS01124"/>
    </source>
</evidence>
<proteinExistence type="predicted"/>
<evidence type="ECO:0000313" key="6">
    <source>
        <dbReference type="Proteomes" id="UP000187172"/>
    </source>
</evidence>
<dbReference type="Gene3D" id="2.60.120.10">
    <property type="entry name" value="Jelly Rolls"/>
    <property type="match status" value="1"/>
</dbReference>
<dbReference type="PROSITE" id="PS01124">
    <property type="entry name" value="HTH_ARAC_FAMILY_2"/>
    <property type="match status" value="1"/>
</dbReference>
<dbReference type="InterPro" id="IPR014710">
    <property type="entry name" value="RmlC-like_jellyroll"/>
</dbReference>
<dbReference type="PANTHER" id="PTHR43280">
    <property type="entry name" value="ARAC-FAMILY TRANSCRIPTIONAL REGULATOR"/>
    <property type="match status" value="1"/>
</dbReference>
<dbReference type="GO" id="GO:0003700">
    <property type="term" value="F:DNA-binding transcription factor activity"/>
    <property type="evidence" value="ECO:0007669"/>
    <property type="project" value="InterPro"/>
</dbReference>
<name>A0A1R1F1L5_9BACL</name>
<dbReference type="Pfam" id="PF12833">
    <property type="entry name" value="HTH_18"/>
    <property type="match status" value="1"/>
</dbReference>
<dbReference type="InterPro" id="IPR018060">
    <property type="entry name" value="HTH_AraC"/>
</dbReference>
<keyword evidence="1" id="KW-0805">Transcription regulation</keyword>
<evidence type="ECO:0000256" key="3">
    <source>
        <dbReference type="ARBA" id="ARBA00023163"/>
    </source>
</evidence>
<keyword evidence="3" id="KW-0804">Transcription</keyword>
<evidence type="ECO:0000313" key="5">
    <source>
        <dbReference type="EMBL" id="OMF57974.1"/>
    </source>
</evidence>
<dbReference type="GO" id="GO:0043565">
    <property type="term" value="F:sequence-specific DNA binding"/>
    <property type="evidence" value="ECO:0007669"/>
    <property type="project" value="InterPro"/>
</dbReference>
<dbReference type="InterPro" id="IPR009057">
    <property type="entry name" value="Homeodomain-like_sf"/>
</dbReference>
<organism evidence="5 6">
    <name type="scientific">Paenibacillus rhizosphaerae</name>
    <dbReference type="NCBI Taxonomy" id="297318"/>
    <lineage>
        <taxon>Bacteria</taxon>
        <taxon>Bacillati</taxon>
        <taxon>Bacillota</taxon>
        <taxon>Bacilli</taxon>
        <taxon>Bacillales</taxon>
        <taxon>Paenibacillaceae</taxon>
        <taxon>Paenibacillus</taxon>
    </lineage>
</organism>
<dbReference type="PROSITE" id="PS00041">
    <property type="entry name" value="HTH_ARAC_FAMILY_1"/>
    <property type="match status" value="1"/>
</dbReference>
<dbReference type="Proteomes" id="UP000187172">
    <property type="component" value="Unassembled WGS sequence"/>
</dbReference>
<dbReference type="Gene3D" id="1.10.10.60">
    <property type="entry name" value="Homeodomain-like"/>
    <property type="match status" value="2"/>
</dbReference>
<dbReference type="InterPro" id="IPR037923">
    <property type="entry name" value="HTH-like"/>
</dbReference>
<dbReference type="InterPro" id="IPR018062">
    <property type="entry name" value="HTH_AraC-typ_CS"/>
</dbReference>
<keyword evidence="2" id="KW-0238">DNA-binding</keyword>
<dbReference type="EMBL" id="MRTP01000001">
    <property type="protein sequence ID" value="OMF57974.1"/>
    <property type="molecule type" value="Genomic_DNA"/>
</dbReference>
<dbReference type="Pfam" id="PF02311">
    <property type="entry name" value="AraC_binding"/>
    <property type="match status" value="1"/>
</dbReference>
<dbReference type="PANTHER" id="PTHR43280:SF2">
    <property type="entry name" value="HTH-TYPE TRANSCRIPTIONAL REGULATOR EXSA"/>
    <property type="match status" value="1"/>
</dbReference>
<protein>
    <recommendedName>
        <fullName evidence="4">HTH araC/xylS-type domain-containing protein</fullName>
    </recommendedName>
</protein>
<gene>
    <name evidence="5" type="ORF">BK138_05215</name>
</gene>
<reference evidence="5 6" key="1">
    <citation type="submission" date="2016-11" db="EMBL/GenBank/DDBJ databases">
        <title>Paenibacillus species isolates.</title>
        <authorList>
            <person name="Beno S.M."/>
        </authorList>
    </citation>
    <scope>NUCLEOTIDE SEQUENCE [LARGE SCALE GENOMIC DNA]</scope>
    <source>
        <strain evidence="5 6">FSL R5-0378</strain>
    </source>
</reference>
<evidence type="ECO:0000256" key="1">
    <source>
        <dbReference type="ARBA" id="ARBA00023015"/>
    </source>
</evidence>
<feature type="domain" description="HTH araC/xylS-type" evidence="4">
    <location>
        <begin position="191"/>
        <end position="289"/>
    </location>
</feature>
<sequence length="300" mass="35214">MDRQQLLQALSPYVRRAWHHKVDRMKLAPRIIFDYELLYVEQGELDIRIGEDSLTVYPGDLLLFKPGIEHEFVRSRGPCWMPHIHFDALYYEDYEEVPINFKLRAECSQQELSWLRPDWLGSLLEIPHLIRVQNHAEIHQELMRLIHAYERRDAEFPLLQKSLVLDILYLVIKGLKSAEHGQLSLHQAAMERAVTHIMEHYNGIIRLEDLSKTACLSLYHFSRVFKQTYDVSPHQFQIRYRMERAKELMMYSRLSLSAIAEQVGYSSIYAFSKAFKSACGISPKKYMSTHASMGAPEIHH</sequence>
<dbReference type="STRING" id="297318.BK138_05215"/>
<evidence type="ECO:0000256" key="2">
    <source>
        <dbReference type="ARBA" id="ARBA00023125"/>
    </source>
</evidence>
<dbReference type="SMART" id="SM00342">
    <property type="entry name" value="HTH_ARAC"/>
    <property type="match status" value="1"/>
</dbReference>
<keyword evidence="6" id="KW-1185">Reference proteome</keyword>